<proteinExistence type="inferred from homology"/>
<dbReference type="SUPFAM" id="SSF82679">
    <property type="entry name" value="N-utilization substance G protein NusG, N-terminal domain"/>
    <property type="match status" value="1"/>
</dbReference>
<dbReference type="Proteomes" id="UP001297581">
    <property type="component" value="Unassembled WGS sequence"/>
</dbReference>
<dbReference type="GO" id="GO:0006354">
    <property type="term" value="P:DNA-templated transcription elongation"/>
    <property type="evidence" value="ECO:0007669"/>
    <property type="project" value="InterPro"/>
</dbReference>
<comment type="function">
    <text evidence="4">Enhances distal genes transcription elongation in a specialized subset of operons that encode extracytoplasmic components.</text>
</comment>
<dbReference type="InterPro" id="IPR010215">
    <property type="entry name" value="Transcription_antiterm_RfaH"/>
</dbReference>
<dbReference type="InterPro" id="IPR006645">
    <property type="entry name" value="NGN-like_dom"/>
</dbReference>
<dbReference type="PANTHER" id="PTHR30265:SF7">
    <property type="entry name" value="TRANSCRIPTION ANTITERMINATION PROTEIN RFAH"/>
    <property type="match status" value="1"/>
</dbReference>
<keyword evidence="1 4" id="KW-0889">Transcription antitermination</keyword>
<dbReference type="InterPro" id="IPR043425">
    <property type="entry name" value="NusG-like"/>
</dbReference>
<evidence type="ECO:0000256" key="1">
    <source>
        <dbReference type="ARBA" id="ARBA00022814"/>
    </source>
</evidence>
<dbReference type="SMART" id="SM00738">
    <property type="entry name" value="NGN"/>
    <property type="match status" value="1"/>
</dbReference>
<dbReference type="Pfam" id="PF02357">
    <property type="entry name" value="NusG"/>
    <property type="match status" value="1"/>
</dbReference>
<comment type="similarity">
    <text evidence="4">Belongs to the RfaH family.</text>
</comment>
<evidence type="ECO:0000313" key="6">
    <source>
        <dbReference type="EMBL" id="MCH4293872.1"/>
    </source>
</evidence>
<dbReference type="CDD" id="cd09892">
    <property type="entry name" value="NGN_SP_RfaH"/>
    <property type="match status" value="1"/>
</dbReference>
<evidence type="ECO:0000256" key="4">
    <source>
        <dbReference type="HAMAP-Rule" id="MF_00951"/>
    </source>
</evidence>
<evidence type="ECO:0000259" key="5">
    <source>
        <dbReference type="SMART" id="SM00738"/>
    </source>
</evidence>
<keyword evidence="7" id="KW-1185">Reference proteome</keyword>
<reference evidence="6 7" key="1">
    <citation type="submission" date="2022-02" db="EMBL/GenBank/DDBJ databases">
        <title>The genome sequence of Shewanella sp. 3B26.</title>
        <authorList>
            <person name="Du J."/>
        </authorList>
    </citation>
    <scope>NUCLEOTIDE SEQUENCE [LARGE SCALE GENOMIC DNA]</scope>
    <source>
        <strain evidence="6 7">3B26</strain>
    </source>
</reference>
<dbReference type="RefSeq" id="WP_240590335.1">
    <property type="nucleotide sequence ID" value="NZ_JAKUDL010000002.1"/>
</dbReference>
<gene>
    <name evidence="4 6" type="primary">rfaH</name>
    <name evidence="6" type="ORF">MJ923_06085</name>
</gene>
<sequence>MKAWYLVYCKPRNEARAQQNLAMQNLETYLPMYRRQVRTKGGEVSVAESPLFPNYLFLNFDPSVTSVRSIHATRGVARIVGCREDMTPVEDSLIRAIKRRELQLEKLPEEVALRSGDKVKFCEGPFTDLEAIFLEQDGLKRCLVLFEFMGQQKQLDVEQSSISRICA</sequence>
<dbReference type="NCBIfam" id="TIGR01955">
    <property type="entry name" value="RfaH"/>
    <property type="match status" value="1"/>
</dbReference>
<accession>A0AAJ1EZV3</accession>
<evidence type="ECO:0000256" key="3">
    <source>
        <dbReference type="ARBA" id="ARBA00023163"/>
    </source>
</evidence>
<dbReference type="NCBIfam" id="NF006534">
    <property type="entry name" value="PRK09014.1"/>
    <property type="match status" value="1"/>
</dbReference>
<dbReference type="GO" id="GO:0001073">
    <property type="term" value="F:transcription antitermination factor activity, DNA binding"/>
    <property type="evidence" value="ECO:0007669"/>
    <property type="project" value="UniProtKB-UniRule"/>
</dbReference>
<dbReference type="InterPro" id="IPR008991">
    <property type="entry name" value="Translation_prot_SH3-like_sf"/>
</dbReference>
<dbReference type="SUPFAM" id="SSF50104">
    <property type="entry name" value="Translation proteins SH3-like domain"/>
    <property type="match status" value="1"/>
</dbReference>
<dbReference type="HAMAP" id="MF_00951">
    <property type="entry name" value="RfaH"/>
    <property type="match status" value="1"/>
</dbReference>
<comment type="caution">
    <text evidence="6">The sequence shown here is derived from an EMBL/GenBank/DDBJ whole genome shotgun (WGS) entry which is preliminary data.</text>
</comment>
<dbReference type="EMBL" id="JAKUDL010000002">
    <property type="protein sequence ID" value="MCH4293872.1"/>
    <property type="molecule type" value="Genomic_DNA"/>
</dbReference>
<keyword evidence="3 4" id="KW-0804">Transcription</keyword>
<dbReference type="GO" id="GO:0003677">
    <property type="term" value="F:DNA binding"/>
    <property type="evidence" value="ECO:0007669"/>
    <property type="project" value="UniProtKB-UniRule"/>
</dbReference>
<feature type="domain" description="NusG-like N-terminal" evidence="5">
    <location>
        <begin position="1"/>
        <end position="101"/>
    </location>
</feature>
<dbReference type="AlphaFoldDB" id="A0AAJ1EZV3"/>
<dbReference type="Gene3D" id="3.30.70.940">
    <property type="entry name" value="NusG, N-terminal domain"/>
    <property type="match status" value="1"/>
</dbReference>
<keyword evidence="2 4" id="KW-0805">Transcription regulation</keyword>
<evidence type="ECO:0000313" key="7">
    <source>
        <dbReference type="Proteomes" id="UP001297581"/>
    </source>
</evidence>
<organism evidence="6 7">
    <name type="scientific">Shewanella zhuhaiensis</name>
    <dbReference type="NCBI Taxonomy" id="2919576"/>
    <lineage>
        <taxon>Bacteria</taxon>
        <taxon>Pseudomonadati</taxon>
        <taxon>Pseudomonadota</taxon>
        <taxon>Gammaproteobacteria</taxon>
        <taxon>Alteromonadales</taxon>
        <taxon>Shewanellaceae</taxon>
        <taxon>Shewanella</taxon>
    </lineage>
</organism>
<keyword evidence="4" id="KW-0238">DNA-binding</keyword>
<comment type="subunit">
    <text evidence="4">Interacts with both the nontemplate DNA and the RNA polymerase (RNAP).</text>
</comment>
<dbReference type="InterPro" id="IPR036735">
    <property type="entry name" value="NGN_dom_sf"/>
</dbReference>
<dbReference type="PANTHER" id="PTHR30265">
    <property type="entry name" value="RHO-INTERACTING TRANSCRIPTION TERMINATION FACTOR NUSG"/>
    <property type="match status" value="1"/>
</dbReference>
<evidence type="ECO:0000256" key="2">
    <source>
        <dbReference type="ARBA" id="ARBA00023015"/>
    </source>
</evidence>
<protein>
    <recommendedName>
        <fullName evidence="4">Transcription antitermination protein RfaH</fullName>
    </recommendedName>
</protein>
<name>A0AAJ1EZV3_9GAMM</name>
<dbReference type="GO" id="GO:0005829">
    <property type="term" value="C:cytosol"/>
    <property type="evidence" value="ECO:0007669"/>
    <property type="project" value="TreeGrafter"/>
</dbReference>